<dbReference type="EMBL" id="BKZQ01000006">
    <property type="protein sequence ID" value="GER69341.1"/>
    <property type="molecule type" value="Genomic_DNA"/>
</dbReference>
<dbReference type="GO" id="GO:0008909">
    <property type="term" value="F:isochorismate synthase activity"/>
    <property type="evidence" value="ECO:0007669"/>
    <property type="project" value="UniProtKB-EC"/>
</dbReference>
<dbReference type="RefSeq" id="WP_253693338.1">
    <property type="nucleotide sequence ID" value="NZ_BKZQ01000006.1"/>
</dbReference>
<sequence length="455" mass="50877">MAKNNSYILKEKNPPVQKLYSKVVNCQAVPGPFQLFNAGAHLFYGNRFYWQDPQREIVFIGFGDVRTFRVTEADGFAQIEKEWNELAGRMEIDQEIQEMGTGPLLFGGFAFDQTLGKREWAAFGQGIFRIPQILFTFKKDAVYLTVNAISNGQDLPGGMRGAEETARRLLTKSPRDPALPKVKYVREISAAKWKESVANAVRLIQKGEMDKVVLARKMEMAYDGAVNPDAVLLALSEQQHESYLFVLEEENESFVGASPERLIRKTDREILSTCLAGSIKRGRDEAEDLKLGGMLLSDKKNLNEHRFVVSMIQNVLAPFCSELIVPDAPVLMKMRDIQHLYTPVTGTVKDKETTIFKLAKALHPTPALGGIPRKCALEAIRRLEKMDRGLYGAPLGWVDYRGNGEFCVGIRSGLLKEDHAYLYAGCGVVADSVPEEEYKETGVKFTPMLRALGGK</sequence>
<protein>
    <recommendedName>
        <fullName evidence="3">isochorismate synthase</fullName>
        <ecNumber evidence="3">5.4.4.2</ecNumber>
    </recommendedName>
    <alternativeName>
        <fullName evidence="5">Isochorismate mutase</fullName>
    </alternativeName>
</protein>
<evidence type="ECO:0000256" key="1">
    <source>
        <dbReference type="ARBA" id="ARBA00000799"/>
    </source>
</evidence>
<evidence type="ECO:0000259" key="6">
    <source>
        <dbReference type="Pfam" id="PF00425"/>
    </source>
</evidence>
<comment type="catalytic activity">
    <reaction evidence="1">
        <text>chorismate = isochorismate</text>
        <dbReference type="Rhea" id="RHEA:18985"/>
        <dbReference type="ChEBI" id="CHEBI:29748"/>
        <dbReference type="ChEBI" id="CHEBI:29780"/>
        <dbReference type="EC" id="5.4.4.2"/>
    </reaction>
</comment>
<feature type="domain" description="Chorismate-utilising enzyme C-terminal" evidence="6">
    <location>
        <begin position="191"/>
        <end position="444"/>
    </location>
</feature>
<dbReference type="InterPro" id="IPR004561">
    <property type="entry name" value="IsoChor_synthase"/>
</dbReference>
<accession>A0A5J4JC45</accession>
<dbReference type="Proteomes" id="UP000391919">
    <property type="component" value="Unassembled WGS sequence"/>
</dbReference>
<comment type="similarity">
    <text evidence="2">Belongs to the isochorismate synthase family.</text>
</comment>
<dbReference type="EC" id="5.4.4.2" evidence="3"/>
<dbReference type="NCBIfam" id="TIGR00543">
    <property type="entry name" value="isochor_syn"/>
    <property type="match status" value="1"/>
</dbReference>
<evidence type="ECO:0000313" key="7">
    <source>
        <dbReference type="EMBL" id="GER69341.1"/>
    </source>
</evidence>
<evidence type="ECO:0000256" key="2">
    <source>
        <dbReference type="ARBA" id="ARBA00005297"/>
    </source>
</evidence>
<evidence type="ECO:0000256" key="3">
    <source>
        <dbReference type="ARBA" id="ARBA00012824"/>
    </source>
</evidence>
<reference evidence="7 8" key="1">
    <citation type="submission" date="2019-09" db="EMBL/GenBank/DDBJ databases">
        <title>Draft genome sequence of Bacillus sp. JC-7.</title>
        <authorList>
            <person name="Tanaka N."/>
            <person name="Shiwa Y."/>
            <person name="Fujita N."/>
            <person name="Tanasupawat S."/>
        </authorList>
    </citation>
    <scope>NUCLEOTIDE SEQUENCE [LARGE SCALE GENOMIC DNA]</scope>
    <source>
        <strain evidence="7 8">JC-7</strain>
    </source>
</reference>
<gene>
    <name evidence="7" type="primary">menF</name>
    <name evidence="7" type="ORF">BpJC7_06440</name>
</gene>
<comment type="caution">
    <text evidence="7">The sequence shown here is derived from an EMBL/GenBank/DDBJ whole genome shotgun (WGS) entry which is preliminary data.</text>
</comment>
<dbReference type="PANTHER" id="PTHR42839">
    <property type="entry name" value="ISOCHORISMATE SYNTHASE ENTC"/>
    <property type="match status" value="1"/>
</dbReference>
<proteinExistence type="inferred from homology"/>
<dbReference type="InterPro" id="IPR005801">
    <property type="entry name" value="ADC_synthase"/>
</dbReference>
<dbReference type="Pfam" id="PF00425">
    <property type="entry name" value="Chorismate_bind"/>
    <property type="match status" value="1"/>
</dbReference>
<dbReference type="PANTHER" id="PTHR42839:SF1">
    <property type="entry name" value="ISOCHORISMATE SYNTHASE MENF"/>
    <property type="match status" value="1"/>
</dbReference>
<dbReference type="SUPFAM" id="SSF56322">
    <property type="entry name" value="ADC synthase"/>
    <property type="match status" value="1"/>
</dbReference>
<dbReference type="Gene3D" id="3.60.120.10">
    <property type="entry name" value="Anthranilate synthase"/>
    <property type="match status" value="1"/>
</dbReference>
<organism evidence="7 8">
    <name type="scientific">Weizmannia acidilactici</name>
    <dbReference type="NCBI Taxonomy" id="2607726"/>
    <lineage>
        <taxon>Bacteria</taxon>
        <taxon>Bacillati</taxon>
        <taxon>Bacillota</taxon>
        <taxon>Bacilli</taxon>
        <taxon>Bacillales</taxon>
        <taxon>Bacillaceae</taxon>
        <taxon>Heyndrickxia</taxon>
    </lineage>
</organism>
<name>A0A5J4JC45_9BACI</name>
<dbReference type="AlphaFoldDB" id="A0A5J4JC45"/>
<keyword evidence="8" id="KW-1185">Reference proteome</keyword>
<dbReference type="InterPro" id="IPR015890">
    <property type="entry name" value="Chorismate_C"/>
</dbReference>
<evidence type="ECO:0000256" key="5">
    <source>
        <dbReference type="ARBA" id="ARBA00041564"/>
    </source>
</evidence>
<dbReference type="GO" id="GO:0009697">
    <property type="term" value="P:salicylic acid biosynthetic process"/>
    <property type="evidence" value="ECO:0007669"/>
    <property type="project" value="TreeGrafter"/>
</dbReference>
<evidence type="ECO:0000313" key="8">
    <source>
        <dbReference type="Proteomes" id="UP000391919"/>
    </source>
</evidence>
<evidence type="ECO:0000256" key="4">
    <source>
        <dbReference type="ARBA" id="ARBA00023235"/>
    </source>
</evidence>
<keyword evidence="4" id="KW-0413">Isomerase</keyword>